<evidence type="ECO:0000256" key="1">
    <source>
        <dbReference type="ARBA" id="ARBA00004273"/>
    </source>
</evidence>
<dbReference type="EMBL" id="CANTFL010000272">
    <property type="protein sequence ID" value="CAI5720122.1"/>
    <property type="molecule type" value="Genomic_DNA"/>
</dbReference>
<proteinExistence type="inferred from homology"/>
<evidence type="ECO:0000256" key="7">
    <source>
        <dbReference type="SAM" id="MobiDB-lite"/>
    </source>
</evidence>
<dbReference type="PANTHER" id="PTHR10721:SF1">
    <property type="entry name" value="MITOCHONDRIAL IMPORT INNER MEMBRANE TRANSLOCASE SUBUNIT TIM44"/>
    <property type="match status" value="1"/>
</dbReference>
<dbReference type="GO" id="GO:0030150">
    <property type="term" value="P:protein import into mitochondrial matrix"/>
    <property type="evidence" value="ECO:0007669"/>
    <property type="project" value="TreeGrafter"/>
</dbReference>
<dbReference type="Gene3D" id="3.10.450.240">
    <property type="match status" value="1"/>
</dbReference>
<evidence type="ECO:0000256" key="5">
    <source>
        <dbReference type="ARBA" id="ARBA00023128"/>
    </source>
</evidence>
<evidence type="ECO:0000259" key="8">
    <source>
        <dbReference type="SMART" id="SM00978"/>
    </source>
</evidence>
<evidence type="ECO:0000313" key="10">
    <source>
        <dbReference type="Proteomes" id="UP001162031"/>
    </source>
</evidence>
<evidence type="ECO:0000256" key="6">
    <source>
        <dbReference type="ARBA" id="ARBA00023136"/>
    </source>
</evidence>
<dbReference type="SUPFAM" id="SSF54427">
    <property type="entry name" value="NTF2-like"/>
    <property type="match status" value="1"/>
</dbReference>
<feature type="domain" description="Tim44-like" evidence="8">
    <location>
        <begin position="292"/>
        <end position="442"/>
    </location>
</feature>
<sequence>MGLFSDLKNQFKREVETNEELKKSLEELQKTREQFEHVKKAATEKVSVMGSMTEEAARSFQKQATEASQKIKESHYGSAKTVRTEDGGEQEKSTSETSAGGGAEEETKKAESDRETNESMENARAFVSNFFAGIAAQTNRVVRSGSVSKLRDGWKEAAQELFGKKEKQTVDEALASVRTPSMKKSKTAEHDGDGPAAYTGTSALVAVKGTDSAWQRVSARFREAPIIKGILDAAKQAAKTDAGKKVQQTTKKVKDKISDAQEEVLEVWETSQNPWVYRLSSIYDGLFGETPMGVAIKEIRRAEPDFILEEWKENIEKVVLPGVLEAFLRGNSRDLKKWFGEAAYSRVNIAIRERKSEGLVMDPHVLSIDNVEVIEATAEDKQAPIVLMRFQAQQINCIRNREGEVVEGSEDEVLAYYYIFAFQREYDEELEALRWRIVDLHMQRGGRYY</sequence>
<keyword evidence="6" id="KW-0472">Membrane</keyword>
<protein>
    <recommendedName>
        <fullName evidence="8">Tim44-like domain-containing protein</fullName>
    </recommendedName>
</protein>
<feature type="compositionally biased region" description="Basic and acidic residues" evidence="7">
    <location>
        <begin position="9"/>
        <end position="20"/>
    </location>
</feature>
<name>A0AAV0TGN2_HYABA</name>
<feature type="region of interest" description="Disordered" evidence="7">
    <location>
        <begin position="50"/>
        <end position="120"/>
    </location>
</feature>
<evidence type="ECO:0000256" key="4">
    <source>
        <dbReference type="ARBA" id="ARBA00022946"/>
    </source>
</evidence>
<feature type="compositionally biased region" description="Basic and acidic residues" evidence="7">
    <location>
        <begin position="82"/>
        <end position="94"/>
    </location>
</feature>
<evidence type="ECO:0000313" key="9">
    <source>
        <dbReference type="EMBL" id="CAI5720122.1"/>
    </source>
</evidence>
<dbReference type="InterPro" id="IPR007379">
    <property type="entry name" value="Tim44-like_dom"/>
</dbReference>
<dbReference type="AlphaFoldDB" id="A0AAV0TGN2"/>
<keyword evidence="10" id="KW-1185">Reference proteome</keyword>
<accession>A0AAV0TGN2</accession>
<evidence type="ECO:0000256" key="2">
    <source>
        <dbReference type="ARBA" id="ARBA00009597"/>
    </source>
</evidence>
<dbReference type="PANTHER" id="PTHR10721">
    <property type="entry name" value="MITOCHONDRIAL IMPORT INNER MEMBRANE TRANSLOCASE SUBUNIT TIM44"/>
    <property type="match status" value="1"/>
</dbReference>
<dbReference type="Proteomes" id="UP001162031">
    <property type="component" value="Unassembled WGS sequence"/>
</dbReference>
<dbReference type="GO" id="GO:0051087">
    <property type="term" value="F:protein-folding chaperone binding"/>
    <property type="evidence" value="ECO:0007669"/>
    <property type="project" value="TreeGrafter"/>
</dbReference>
<dbReference type="InterPro" id="IPR039544">
    <property type="entry name" value="Tim44-like"/>
</dbReference>
<evidence type="ECO:0000256" key="3">
    <source>
        <dbReference type="ARBA" id="ARBA00022792"/>
    </source>
</evidence>
<gene>
    <name evidence="9" type="ORF">HBR001_LOCUS2323</name>
</gene>
<dbReference type="InterPro" id="IPR032710">
    <property type="entry name" value="NTF2-like_dom_sf"/>
</dbReference>
<dbReference type="Pfam" id="PF04280">
    <property type="entry name" value="Tim44"/>
    <property type="match status" value="1"/>
</dbReference>
<keyword evidence="4" id="KW-0809">Transit peptide</keyword>
<comment type="subcellular location">
    <subcellularLocation>
        <location evidence="1">Mitochondrion inner membrane</location>
    </subcellularLocation>
</comment>
<dbReference type="GO" id="GO:0005743">
    <property type="term" value="C:mitochondrial inner membrane"/>
    <property type="evidence" value="ECO:0007669"/>
    <property type="project" value="UniProtKB-SubCell"/>
</dbReference>
<comment type="similarity">
    <text evidence="2">Belongs to the Tim44 family.</text>
</comment>
<dbReference type="SMART" id="SM00978">
    <property type="entry name" value="Tim44"/>
    <property type="match status" value="1"/>
</dbReference>
<comment type="caution">
    <text evidence="9">The sequence shown here is derived from an EMBL/GenBank/DDBJ whole genome shotgun (WGS) entry which is preliminary data.</text>
</comment>
<reference evidence="9" key="1">
    <citation type="submission" date="2022-12" db="EMBL/GenBank/DDBJ databases">
        <authorList>
            <person name="Webb A."/>
        </authorList>
    </citation>
    <scope>NUCLEOTIDE SEQUENCE</scope>
    <source>
        <strain evidence="9">Hp1</strain>
    </source>
</reference>
<feature type="compositionally biased region" description="Basic and acidic residues" evidence="7">
    <location>
        <begin position="105"/>
        <end position="117"/>
    </location>
</feature>
<keyword evidence="3" id="KW-0999">Mitochondrion inner membrane</keyword>
<feature type="region of interest" description="Disordered" evidence="7">
    <location>
        <begin position="1"/>
        <end position="20"/>
    </location>
</feature>
<organism evidence="9 10">
    <name type="scientific">Hyaloperonospora brassicae</name>
    <name type="common">Brassica downy mildew</name>
    <name type="synonym">Peronospora brassicae</name>
    <dbReference type="NCBI Taxonomy" id="162125"/>
    <lineage>
        <taxon>Eukaryota</taxon>
        <taxon>Sar</taxon>
        <taxon>Stramenopiles</taxon>
        <taxon>Oomycota</taxon>
        <taxon>Peronosporomycetes</taxon>
        <taxon>Peronosporales</taxon>
        <taxon>Peronosporaceae</taxon>
        <taxon>Hyaloperonospora</taxon>
    </lineage>
</organism>
<keyword evidence="5" id="KW-0496">Mitochondrion</keyword>
<dbReference type="FunFam" id="3.10.450.240:FF:000014">
    <property type="entry name" value="Meiotic recombination protein DMC1"/>
    <property type="match status" value="1"/>
</dbReference>